<dbReference type="CDD" id="cd02541">
    <property type="entry name" value="UGPase_prokaryotic"/>
    <property type="match status" value="1"/>
</dbReference>
<keyword evidence="8" id="KW-1185">Reference proteome</keyword>
<dbReference type="Gene3D" id="3.90.550.10">
    <property type="entry name" value="Spore Coat Polysaccharide Biosynthesis Protein SpsA, Chain A"/>
    <property type="match status" value="1"/>
</dbReference>
<dbReference type="PANTHER" id="PTHR43197">
    <property type="entry name" value="UTP--GLUCOSE-1-PHOSPHATE URIDYLYLTRANSFERASE"/>
    <property type="match status" value="1"/>
</dbReference>
<dbReference type="Proteomes" id="UP000837675">
    <property type="component" value="Unassembled WGS sequence"/>
</dbReference>
<evidence type="ECO:0000256" key="1">
    <source>
        <dbReference type="ARBA" id="ARBA00006890"/>
    </source>
</evidence>
<dbReference type="InterPro" id="IPR005835">
    <property type="entry name" value="NTP_transferase_dom"/>
</dbReference>
<organism evidence="7 8">
    <name type="scientific">Hyalomma marginatum</name>
    <dbReference type="NCBI Taxonomy" id="34627"/>
    <lineage>
        <taxon>Eukaryota</taxon>
        <taxon>Metazoa</taxon>
        <taxon>Ecdysozoa</taxon>
        <taxon>Arthropoda</taxon>
        <taxon>Chelicerata</taxon>
        <taxon>Arachnida</taxon>
        <taxon>Acari</taxon>
        <taxon>Parasitiformes</taxon>
        <taxon>Ixodida</taxon>
        <taxon>Ixodoidea</taxon>
        <taxon>Ixodidae</taxon>
        <taxon>Hyalomminae</taxon>
        <taxon>Hyalomma</taxon>
    </lineage>
</organism>
<dbReference type="Pfam" id="PF00483">
    <property type="entry name" value="NTP_transferase"/>
    <property type="match status" value="1"/>
</dbReference>
<evidence type="ECO:0000256" key="2">
    <source>
        <dbReference type="ARBA" id="ARBA00012415"/>
    </source>
</evidence>
<feature type="domain" description="Nucleotidyl transferase" evidence="6">
    <location>
        <begin position="12"/>
        <end position="266"/>
    </location>
</feature>
<dbReference type="GO" id="GO:0003983">
    <property type="term" value="F:UTP:glucose-1-phosphate uridylyltransferase activity"/>
    <property type="evidence" value="ECO:0007669"/>
    <property type="project" value="UniProtKB-EC"/>
</dbReference>
<dbReference type="GO" id="GO:0006011">
    <property type="term" value="P:UDP-alpha-D-glucose metabolic process"/>
    <property type="evidence" value="ECO:0007669"/>
    <property type="project" value="InterPro"/>
</dbReference>
<evidence type="ECO:0000256" key="5">
    <source>
        <dbReference type="ARBA" id="ARBA00048128"/>
    </source>
</evidence>
<evidence type="ECO:0000259" key="6">
    <source>
        <dbReference type="Pfam" id="PF00483"/>
    </source>
</evidence>
<keyword evidence="4 7" id="KW-0548">Nucleotidyltransferase</keyword>
<dbReference type="InterPro" id="IPR005771">
    <property type="entry name" value="GalU_uridylyltTrfase_bac/arc"/>
</dbReference>
<evidence type="ECO:0000313" key="7">
    <source>
        <dbReference type="EMBL" id="CAG7592778.1"/>
    </source>
</evidence>
<dbReference type="EMBL" id="CAJVAF010000291">
    <property type="protein sequence ID" value="CAG7592778.1"/>
    <property type="molecule type" value="Genomic_DNA"/>
</dbReference>
<proteinExistence type="inferred from homology"/>
<dbReference type="PANTHER" id="PTHR43197:SF1">
    <property type="entry name" value="UTP--GLUCOSE-1-PHOSPHATE URIDYLYLTRANSFERASE"/>
    <property type="match status" value="1"/>
</dbReference>
<name>A0A8S4BWX0_9ACAR</name>
<protein>
    <recommendedName>
        <fullName evidence="2">UTP--glucose-1-phosphate uridylyltransferase</fullName>
        <ecNumber evidence="2">2.7.7.9</ecNumber>
    </recommendedName>
</protein>
<dbReference type="SUPFAM" id="SSF53448">
    <property type="entry name" value="Nucleotide-diphospho-sugar transferases"/>
    <property type="match status" value="1"/>
</dbReference>
<dbReference type="AlphaFoldDB" id="A0A8S4BWX0"/>
<gene>
    <name evidence="7" type="ORF">MHYMCMPASI_00613</name>
</gene>
<accession>A0A8S4BWX0</accession>
<comment type="catalytic activity">
    <reaction evidence="5">
        <text>alpha-D-glucose 1-phosphate + UTP + H(+) = UDP-alpha-D-glucose + diphosphate</text>
        <dbReference type="Rhea" id="RHEA:19889"/>
        <dbReference type="ChEBI" id="CHEBI:15378"/>
        <dbReference type="ChEBI" id="CHEBI:33019"/>
        <dbReference type="ChEBI" id="CHEBI:46398"/>
        <dbReference type="ChEBI" id="CHEBI:58601"/>
        <dbReference type="ChEBI" id="CHEBI:58885"/>
        <dbReference type="EC" id="2.7.7.9"/>
    </reaction>
</comment>
<comment type="caution">
    <text evidence="7">The sequence shown here is derived from an EMBL/GenBank/DDBJ whole genome shotgun (WGS) entry which is preliminary data.</text>
</comment>
<evidence type="ECO:0000313" key="8">
    <source>
        <dbReference type="Proteomes" id="UP000837675"/>
    </source>
</evidence>
<dbReference type="EC" id="2.7.7.9" evidence="2"/>
<sequence>MYKKIRKAVFPVGGLGTRFLPATKSMPKEMLPVLNKPLIHHAFEEARNAGIEQFIFITGRNKNSINDHFDHAIELENFLEFKNNKDMLFLSKDCLIEPGNIVFLRQQQPLGLGHAVWCARNIIGDEPFAVILADDMFIEDQKSGILTEMIQYFQSDTAANIIGISKINISESKKYGIVKIGDGDIVEDMIEKPEVSDAPSDLAIVGRYILQPGIFYYLKNTEADKGGEIQLTNAMKKMLANSKFRAYRTNAHRLDCGSYLGYLEANIRFSLQNSKFSEPIKKMLKRVI</sequence>
<reference evidence="7" key="1">
    <citation type="submission" date="2021-06" db="EMBL/GenBank/DDBJ databases">
        <authorList>
            <person name="Nardi T."/>
            <person name="Nardi T."/>
        </authorList>
    </citation>
    <scope>NUCLEOTIDE SEQUENCE</scope>
</reference>
<dbReference type="InterPro" id="IPR029044">
    <property type="entry name" value="Nucleotide-diphossugar_trans"/>
</dbReference>
<evidence type="ECO:0000256" key="4">
    <source>
        <dbReference type="ARBA" id="ARBA00022695"/>
    </source>
</evidence>
<comment type="similarity">
    <text evidence="1">Belongs to the UDPGP type 2 family.</text>
</comment>
<keyword evidence="3" id="KW-0808">Transferase</keyword>
<evidence type="ECO:0000256" key="3">
    <source>
        <dbReference type="ARBA" id="ARBA00022679"/>
    </source>
</evidence>